<proteinExistence type="predicted"/>
<evidence type="ECO:0000256" key="1">
    <source>
        <dbReference type="SAM" id="MobiDB-lite"/>
    </source>
</evidence>
<dbReference type="EMBL" id="KN840621">
    <property type="protein sequence ID" value="KIP03339.1"/>
    <property type="molecule type" value="Genomic_DNA"/>
</dbReference>
<dbReference type="AlphaFoldDB" id="A0A0C3NFA3"/>
<organism evidence="2 3">
    <name type="scientific">Phlebiopsis gigantea (strain 11061_1 CR5-6)</name>
    <name type="common">White-rot fungus</name>
    <name type="synonym">Peniophora gigantea</name>
    <dbReference type="NCBI Taxonomy" id="745531"/>
    <lineage>
        <taxon>Eukaryota</taxon>
        <taxon>Fungi</taxon>
        <taxon>Dikarya</taxon>
        <taxon>Basidiomycota</taxon>
        <taxon>Agaricomycotina</taxon>
        <taxon>Agaricomycetes</taxon>
        <taxon>Polyporales</taxon>
        <taxon>Phanerochaetaceae</taxon>
        <taxon>Phlebiopsis</taxon>
    </lineage>
</organism>
<feature type="region of interest" description="Disordered" evidence="1">
    <location>
        <begin position="1"/>
        <end position="75"/>
    </location>
</feature>
<gene>
    <name evidence="2" type="ORF">PHLGIDRAFT_244322</name>
</gene>
<reference evidence="2 3" key="1">
    <citation type="journal article" date="2014" name="PLoS Genet.">
        <title>Analysis of the Phlebiopsis gigantea genome, transcriptome and secretome provides insight into its pioneer colonization strategies of wood.</title>
        <authorList>
            <person name="Hori C."/>
            <person name="Ishida T."/>
            <person name="Igarashi K."/>
            <person name="Samejima M."/>
            <person name="Suzuki H."/>
            <person name="Master E."/>
            <person name="Ferreira P."/>
            <person name="Ruiz-Duenas F.J."/>
            <person name="Held B."/>
            <person name="Canessa P."/>
            <person name="Larrondo L.F."/>
            <person name="Schmoll M."/>
            <person name="Druzhinina I.S."/>
            <person name="Kubicek C.P."/>
            <person name="Gaskell J.A."/>
            <person name="Kersten P."/>
            <person name="St John F."/>
            <person name="Glasner J."/>
            <person name="Sabat G."/>
            <person name="Splinter BonDurant S."/>
            <person name="Syed K."/>
            <person name="Yadav J."/>
            <person name="Mgbeahuruike A.C."/>
            <person name="Kovalchuk A."/>
            <person name="Asiegbu F.O."/>
            <person name="Lackner G."/>
            <person name="Hoffmeister D."/>
            <person name="Rencoret J."/>
            <person name="Gutierrez A."/>
            <person name="Sun H."/>
            <person name="Lindquist E."/>
            <person name="Barry K."/>
            <person name="Riley R."/>
            <person name="Grigoriev I.V."/>
            <person name="Henrissat B."/>
            <person name="Kues U."/>
            <person name="Berka R.M."/>
            <person name="Martinez A.T."/>
            <person name="Covert S.F."/>
            <person name="Blanchette R.A."/>
            <person name="Cullen D."/>
        </authorList>
    </citation>
    <scope>NUCLEOTIDE SEQUENCE [LARGE SCALE GENOMIC DNA]</scope>
    <source>
        <strain evidence="2 3">11061_1 CR5-6</strain>
    </source>
</reference>
<sequence>MTIDELATAPSQPLQIDNADAVEVPPDLPYKPEVPWKGAVYATSQASHLQNRIDRGATPLDLADPEREDDHPQRDASLCESMDRSFARPSAPFRLPPRLGTRPAQSFVSQSYPSAVTAPSEPRATLPPSAECAAVLPDGSDFAGAPLRSFPATEFMTFADRLPSIHAGLPSKHVFPPLETWEDICAEMNYLCSRFGLPHVVSVN</sequence>
<dbReference type="HOGENOM" id="CLU_1343693_0_0_1"/>
<evidence type="ECO:0000313" key="2">
    <source>
        <dbReference type="EMBL" id="KIP03339.1"/>
    </source>
</evidence>
<accession>A0A0C3NFA3</accession>
<protein>
    <submittedName>
        <fullName evidence="2">Uncharacterized protein</fullName>
    </submittedName>
</protein>
<evidence type="ECO:0000313" key="3">
    <source>
        <dbReference type="Proteomes" id="UP000053257"/>
    </source>
</evidence>
<feature type="compositionally biased region" description="Basic and acidic residues" evidence="1">
    <location>
        <begin position="64"/>
        <end position="74"/>
    </location>
</feature>
<dbReference type="Proteomes" id="UP000053257">
    <property type="component" value="Unassembled WGS sequence"/>
</dbReference>
<name>A0A0C3NFA3_PHLG1</name>
<keyword evidence="3" id="KW-1185">Reference proteome</keyword>